<evidence type="ECO:0000256" key="2">
    <source>
        <dbReference type="ARBA" id="ARBA00023054"/>
    </source>
</evidence>
<dbReference type="InterPro" id="IPR036366">
    <property type="entry name" value="PGBDSf"/>
</dbReference>
<dbReference type="PANTHER" id="PTHR32347">
    <property type="entry name" value="EFFLUX SYSTEM COMPONENT YKNX-RELATED"/>
    <property type="match status" value="1"/>
</dbReference>
<keyword evidence="4" id="KW-0732">Signal</keyword>
<dbReference type="PANTHER" id="PTHR32347:SF14">
    <property type="entry name" value="EFFLUX SYSTEM COMPONENT YKNX-RELATED"/>
    <property type="match status" value="1"/>
</dbReference>
<dbReference type="Gene3D" id="2.40.420.20">
    <property type="match status" value="1"/>
</dbReference>
<evidence type="ECO:0000256" key="4">
    <source>
        <dbReference type="SAM" id="SignalP"/>
    </source>
</evidence>
<gene>
    <name evidence="6" type="ORF">J2S55_008269</name>
</gene>
<dbReference type="Pfam" id="PF01471">
    <property type="entry name" value="PG_binding_1"/>
    <property type="match status" value="1"/>
</dbReference>
<dbReference type="SUPFAM" id="SSF47090">
    <property type="entry name" value="PGBD-like"/>
    <property type="match status" value="1"/>
</dbReference>
<evidence type="ECO:0000256" key="3">
    <source>
        <dbReference type="SAM" id="MobiDB-lite"/>
    </source>
</evidence>
<feature type="signal peptide" evidence="4">
    <location>
        <begin position="1"/>
        <end position="22"/>
    </location>
</feature>
<dbReference type="Proteomes" id="UP001230426">
    <property type="component" value="Unassembled WGS sequence"/>
</dbReference>
<comment type="caution">
    <text evidence="6">The sequence shown here is derived from an EMBL/GenBank/DDBJ whole genome shotgun (WGS) entry which is preliminary data.</text>
</comment>
<feature type="compositionally biased region" description="Polar residues" evidence="3">
    <location>
        <begin position="240"/>
        <end position="252"/>
    </location>
</feature>
<evidence type="ECO:0000256" key="1">
    <source>
        <dbReference type="ARBA" id="ARBA00004196"/>
    </source>
</evidence>
<evidence type="ECO:0000313" key="6">
    <source>
        <dbReference type="EMBL" id="MDP9869003.1"/>
    </source>
</evidence>
<proteinExistence type="predicted"/>
<evidence type="ECO:0000313" key="7">
    <source>
        <dbReference type="Proteomes" id="UP001230426"/>
    </source>
</evidence>
<feature type="domain" description="Peptidoglycan binding-like" evidence="5">
    <location>
        <begin position="122"/>
        <end position="176"/>
    </location>
</feature>
<dbReference type="InterPro" id="IPR002477">
    <property type="entry name" value="Peptidoglycan-bd-like"/>
</dbReference>
<keyword evidence="7" id="KW-1185">Reference proteome</keyword>
<sequence>MRGRTIAVTVAAVAAVTGGGFAVTGLVDQSDAKGSGQQQTELPPATAPITEGDLVSSTSVDGTLGYNKESKVNSGAAGTVTWISAAGAKIRRDDRLYAVDGKSVRLMYGTEPMYRSLRSGNSGNDVRQLKRNLRALGYGSGLVADNKFTPGTADAVKRWQRAHGLEETGETGPDQIAFAPGAVRVQSANAAVGDRTALGQRLLTTTGSGRVVRLQVKVAQAALAKVGKKVQVQLPDGTRTRGTVSSVGSTAKSGDDPNDKTPRIAVVVTFGDPGKVKGFDKSPATVRLKGETRKNVLSVPVGALLALDDGSFGVQVVENGKAREVKVKLGMFAQGRVEISGDGLRGGMRVGVPST</sequence>
<dbReference type="Gene3D" id="1.10.101.10">
    <property type="entry name" value="PGBD-like superfamily/PGBD"/>
    <property type="match status" value="1"/>
</dbReference>
<dbReference type="InterPro" id="IPR050465">
    <property type="entry name" value="UPF0194_transport"/>
</dbReference>
<dbReference type="EMBL" id="JAUSRB010000002">
    <property type="protein sequence ID" value="MDP9869003.1"/>
    <property type="molecule type" value="Genomic_DNA"/>
</dbReference>
<dbReference type="RefSeq" id="WP_306872438.1">
    <property type="nucleotide sequence ID" value="NZ_JAUSRB010000002.1"/>
</dbReference>
<evidence type="ECO:0000259" key="5">
    <source>
        <dbReference type="Pfam" id="PF01471"/>
    </source>
</evidence>
<feature type="region of interest" description="Disordered" evidence="3">
    <location>
        <begin position="237"/>
        <end position="261"/>
    </location>
</feature>
<organism evidence="6 7">
    <name type="scientific">Streptosporangium brasiliense</name>
    <dbReference type="NCBI Taxonomy" id="47480"/>
    <lineage>
        <taxon>Bacteria</taxon>
        <taxon>Bacillati</taxon>
        <taxon>Actinomycetota</taxon>
        <taxon>Actinomycetes</taxon>
        <taxon>Streptosporangiales</taxon>
        <taxon>Streptosporangiaceae</taxon>
        <taxon>Streptosporangium</taxon>
    </lineage>
</organism>
<name>A0ABT9RIU6_9ACTN</name>
<reference evidence="6 7" key="1">
    <citation type="submission" date="2023-07" db="EMBL/GenBank/DDBJ databases">
        <title>Sequencing the genomes of 1000 actinobacteria strains.</title>
        <authorList>
            <person name="Klenk H.-P."/>
        </authorList>
    </citation>
    <scope>NUCLEOTIDE SEQUENCE [LARGE SCALE GENOMIC DNA]</scope>
    <source>
        <strain evidence="6 7">DSM 44109</strain>
    </source>
</reference>
<comment type="subcellular location">
    <subcellularLocation>
        <location evidence="1">Cell envelope</location>
    </subcellularLocation>
</comment>
<accession>A0ABT9RIU6</accession>
<feature type="chain" id="PRO_5046784550" evidence="4">
    <location>
        <begin position="23"/>
        <end position="355"/>
    </location>
</feature>
<protein>
    <submittedName>
        <fullName evidence="6">Peptidoglycan hydrolase-like protein with peptidoglycan-binding domain</fullName>
    </submittedName>
</protein>
<dbReference type="InterPro" id="IPR036365">
    <property type="entry name" value="PGBD-like_sf"/>
</dbReference>
<keyword evidence="2" id="KW-0175">Coiled coil</keyword>